<protein>
    <submittedName>
        <fullName evidence="2">MarR family transcriptional regulator</fullName>
    </submittedName>
</protein>
<evidence type="ECO:0000259" key="1">
    <source>
        <dbReference type="PROSITE" id="PS50995"/>
    </source>
</evidence>
<dbReference type="AlphaFoldDB" id="A0AAE3D9M1"/>
<dbReference type="EMBL" id="JAJEPV010000055">
    <property type="protein sequence ID" value="MCC2121050.1"/>
    <property type="molecule type" value="Genomic_DNA"/>
</dbReference>
<feature type="domain" description="HTH marR-type" evidence="1">
    <location>
        <begin position="6"/>
        <end position="141"/>
    </location>
</feature>
<organism evidence="2 3">
    <name type="scientific">Waltera acetigignens</name>
    <dbReference type="NCBI Taxonomy" id="2981769"/>
    <lineage>
        <taxon>Bacteria</taxon>
        <taxon>Bacillati</taxon>
        <taxon>Bacillota</taxon>
        <taxon>Clostridia</taxon>
        <taxon>Lachnospirales</taxon>
        <taxon>Lachnospiraceae</taxon>
        <taxon>Waltera</taxon>
    </lineage>
</organism>
<dbReference type="GO" id="GO:0003700">
    <property type="term" value="F:DNA-binding transcription factor activity"/>
    <property type="evidence" value="ECO:0007669"/>
    <property type="project" value="InterPro"/>
</dbReference>
<dbReference type="InterPro" id="IPR036388">
    <property type="entry name" value="WH-like_DNA-bd_sf"/>
</dbReference>
<proteinExistence type="predicted"/>
<dbReference type="PRINTS" id="PR00598">
    <property type="entry name" value="HTHMARR"/>
</dbReference>
<evidence type="ECO:0000313" key="2">
    <source>
        <dbReference type="EMBL" id="MCC2121050.1"/>
    </source>
</evidence>
<dbReference type="Gene3D" id="1.10.10.10">
    <property type="entry name" value="Winged helix-like DNA-binding domain superfamily/Winged helix DNA-binding domain"/>
    <property type="match status" value="1"/>
</dbReference>
<dbReference type="Proteomes" id="UP001197795">
    <property type="component" value="Unassembled WGS sequence"/>
</dbReference>
<dbReference type="SUPFAM" id="SSF46785">
    <property type="entry name" value="Winged helix' DNA-binding domain"/>
    <property type="match status" value="1"/>
</dbReference>
<dbReference type="PANTHER" id="PTHR33164:SF92">
    <property type="entry name" value="MARR-FAMILY TRANSCRIPTIONAL REGULATOR"/>
    <property type="match status" value="1"/>
</dbReference>
<evidence type="ECO:0000313" key="3">
    <source>
        <dbReference type="Proteomes" id="UP001197795"/>
    </source>
</evidence>
<keyword evidence="3" id="KW-1185">Reference proteome</keyword>
<comment type="caution">
    <text evidence="2">The sequence shown here is derived from an EMBL/GenBank/DDBJ whole genome shotgun (WGS) entry which is preliminary data.</text>
</comment>
<sequence length="149" mass="17396">MEKSNNRVLNELLVNLFHNVMDAEAKAVITDEFRDITNNDMHILEAIGIEEPKSMSRIAGELHVTVGTLTTNMNSLERKGYLTRNRSTRDKRVVLVTLTEKGRKAFFHHRDFHRKMIHTIIRDLDEEEMKTLIKCLGKLDIFFREGNEE</sequence>
<dbReference type="InterPro" id="IPR036390">
    <property type="entry name" value="WH_DNA-bd_sf"/>
</dbReference>
<accession>A0AAE3D9M1</accession>
<dbReference type="PANTHER" id="PTHR33164">
    <property type="entry name" value="TRANSCRIPTIONAL REGULATOR, MARR FAMILY"/>
    <property type="match status" value="1"/>
</dbReference>
<dbReference type="PROSITE" id="PS50995">
    <property type="entry name" value="HTH_MARR_2"/>
    <property type="match status" value="1"/>
</dbReference>
<dbReference type="InterPro" id="IPR000835">
    <property type="entry name" value="HTH_MarR-typ"/>
</dbReference>
<dbReference type="SMART" id="SM00347">
    <property type="entry name" value="HTH_MARR"/>
    <property type="match status" value="1"/>
</dbReference>
<dbReference type="Pfam" id="PF01047">
    <property type="entry name" value="MarR"/>
    <property type="match status" value="1"/>
</dbReference>
<gene>
    <name evidence="2" type="ORF">LKD75_15920</name>
</gene>
<dbReference type="GO" id="GO:0006950">
    <property type="term" value="P:response to stress"/>
    <property type="evidence" value="ECO:0007669"/>
    <property type="project" value="TreeGrafter"/>
</dbReference>
<dbReference type="RefSeq" id="WP_227733870.1">
    <property type="nucleotide sequence ID" value="NZ_JAJEPV010000055.1"/>
</dbReference>
<name>A0AAE3D9M1_9FIRM</name>
<reference evidence="2 3" key="1">
    <citation type="submission" date="2021-10" db="EMBL/GenBank/DDBJ databases">
        <title>Anaerobic single-cell dispensing facilitates the cultivation of human gut bacteria.</title>
        <authorList>
            <person name="Afrizal A."/>
        </authorList>
    </citation>
    <scope>NUCLEOTIDE SEQUENCE [LARGE SCALE GENOMIC DNA]</scope>
    <source>
        <strain evidence="2 3">CLA-AA-H273</strain>
    </source>
</reference>
<dbReference type="InterPro" id="IPR039422">
    <property type="entry name" value="MarR/SlyA-like"/>
</dbReference>